<dbReference type="NCBIfam" id="NF041770">
    <property type="entry name" value="CFI_box_CTERM"/>
    <property type="match status" value="1"/>
</dbReference>
<proteinExistence type="predicted"/>
<dbReference type="AlphaFoldDB" id="A0A133UIR7"/>
<keyword evidence="3" id="KW-1185">Reference proteome</keyword>
<accession>A0A133UIR7</accession>
<dbReference type="EMBL" id="LHXO01000084">
    <property type="protein sequence ID" value="KXA94087.1"/>
    <property type="molecule type" value="Genomic_DNA"/>
</dbReference>
<gene>
    <name evidence="2" type="ORF">AKJ65_05435</name>
</gene>
<dbReference type="InterPro" id="IPR049886">
    <property type="entry name" value="CFI_box_CTERM_dom"/>
</dbReference>
<evidence type="ECO:0000313" key="2">
    <source>
        <dbReference type="EMBL" id="KXA94087.1"/>
    </source>
</evidence>
<name>A0A133UIR7_9EURY</name>
<dbReference type="Proteomes" id="UP000070284">
    <property type="component" value="Unassembled WGS sequence"/>
</dbReference>
<evidence type="ECO:0000256" key="1">
    <source>
        <dbReference type="SAM" id="MobiDB-lite"/>
    </source>
</evidence>
<comment type="caution">
    <text evidence="2">The sequence shown here is derived from an EMBL/GenBank/DDBJ whole genome shotgun (WGS) entry which is preliminary data.</text>
</comment>
<organism evidence="2 3">
    <name type="scientific">candidate division MSBL1 archaeon SCGC-AAA259E19</name>
    <dbReference type="NCBI Taxonomy" id="1698264"/>
    <lineage>
        <taxon>Archaea</taxon>
        <taxon>Methanobacteriati</taxon>
        <taxon>Methanobacteriota</taxon>
        <taxon>candidate division MSBL1</taxon>
    </lineage>
</organism>
<dbReference type="PATRIC" id="fig|1698264.3.peg.1953"/>
<feature type="compositionally biased region" description="Acidic residues" evidence="1">
    <location>
        <begin position="10"/>
        <end position="36"/>
    </location>
</feature>
<reference evidence="2 3" key="1">
    <citation type="journal article" date="2016" name="Sci. Rep.">
        <title>Metabolic traits of an uncultured archaeal lineage -MSBL1- from brine pools of the Red Sea.</title>
        <authorList>
            <person name="Mwirichia R."/>
            <person name="Alam I."/>
            <person name="Rashid M."/>
            <person name="Vinu M."/>
            <person name="Ba-Alawi W."/>
            <person name="Anthony Kamau A."/>
            <person name="Kamanda Ngugi D."/>
            <person name="Goker M."/>
            <person name="Klenk H.P."/>
            <person name="Bajic V."/>
            <person name="Stingl U."/>
        </authorList>
    </citation>
    <scope>NUCLEOTIDE SEQUENCE [LARGE SCALE GENOMIC DNA]</scope>
    <source>
        <strain evidence="2">SCGC-AAA259E19</strain>
    </source>
</reference>
<sequence length="190" mass="22051">MKVNKMSNEDEREEESEEEEELAEEKEEFTEEEIEESEKLSSGDIAGVPSIYCLEDEAVMDIEGIELKEVEKRKFIFGTETESHQHLRYRCPVCEKYFLYDLEGRGGGAGGCFIATAAFGTPLASEINVLRRFRDSYLNRKDWGKGLVSIYYTLSPPIAKIMERSERMKKLMRNFLRPLVNFFKREESDS</sequence>
<protein>
    <submittedName>
        <fullName evidence="2">Uncharacterized protein</fullName>
    </submittedName>
</protein>
<evidence type="ECO:0000313" key="3">
    <source>
        <dbReference type="Proteomes" id="UP000070284"/>
    </source>
</evidence>
<feature type="region of interest" description="Disordered" evidence="1">
    <location>
        <begin position="1"/>
        <end position="42"/>
    </location>
</feature>